<protein>
    <submittedName>
        <fullName evidence="2">Uncharacterized protein</fullName>
    </submittedName>
</protein>
<dbReference type="AlphaFoldDB" id="A0A9D9EA08"/>
<reference evidence="2" key="2">
    <citation type="journal article" date="2021" name="PeerJ">
        <title>Extensive microbial diversity within the chicken gut microbiome revealed by metagenomics and culture.</title>
        <authorList>
            <person name="Gilroy R."/>
            <person name="Ravi A."/>
            <person name="Getino M."/>
            <person name="Pursley I."/>
            <person name="Horton D.L."/>
            <person name="Alikhan N.F."/>
            <person name="Baker D."/>
            <person name="Gharbi K."/>
            <person name="Hall N."/>
            <person name="Watson M."/>
            <person name="Adriaenssens E.M."/>
            <person name="Foster-Nyarko E."/>
            <person name="Jarju S."/>
            <person name="Secka A."/>
            <person name="Antonio M."/>
            <person name="Oren A."/>
            <person name="Chaudhuri R.R."/>
            <person name="La Ragione R."/>
            <person name="Hildebrand F."/>
            <person name="Pallen M.J."/>
        </authorList>
    </citation>
    <scope>NUCLEOTIDE SEQUENCE</scope>
    <source>
        <strain evidence="2">11167</strain>
    </source>
</reference>
<evidence type="ECO:0000256" key="1">
    <source>
        <dbReference type="SAM" id="SignalP"/>
    </source>
</evidence>
<reference evidence="2" key="1">
    <citation type="submission" date="2020-10" db="EMBL/GenBank/DDBJ databases">
        <authorList>
            <person name="Gilroy R."/>
        </authorList>
    </citation>
    <scope>NUCLEOTIDE SEQUENCE</scope>
    <source>
        <strain evidence="2">11167</strain>
    </source>
</reference>
<evidence type="ECO:0000313" key="2">
    <source>
        <dbReference type="EMBL" id="MBO8442838.1"/>
    </source>
</evidence>
<name>A0A9D9EA08_9SPIR</name>
<proteinExistence type="predicted"/>
<gene>
    <name evidence="2" type="ORF">IAC42_03680</name>
</gene>
<keyword evidence="1" id="KW-0732">Signal</keyword>
<dbReference type="EMBL" id="JADIMU010000022">
    <property type="protein sequence ID" value="MBO8442838.1"/>
    <property type="molecule type" value="Genomic_DNA"/>
</dbReference>
<accession>A0A9D9EA08</accession>
<sequence length="248" mass="26540">MKKLTILVTLIAVLAGSLFAADTYESGILFHTNTYVDDADGYVATERSICLDYLSSTGEVLASTEAEAFYSPRSNGSVDRTIVGDAEVFDLLDLIGDGYVMTPFNDAVHSYEYDELEPTSIDGVACRVFTFSVALDRNAFTAGAKESGLIGWDSDAKDENGDVMMTVYVDSESGAIVRQEATIDFGDGLSVSQSADFDLIDGVNLPTSVVTSGTLIDSSAPGVQRNVTRFQAHESLGAYVATDDWHDA</sequence>
<dbReference type="Proteomes" id="UP000823633">
    <property type="component" value="Unassembled WGS sequence"/>
</dbReference>
<feature type="signal peptide" evidence="1">
    <location>
        <begin position="1"/>
        <end position="20"/>
    </location>
</feature>
<evidence type="ECO:0000313" key="3">
    <source>
        <dbReference type="Proteomes" id="UP000823633"/>
    </source>
</evidence>
<comment type="caution">
    <text evidence="2">The sequence shown here is derived from an EMBL/GenBank/DDBJ whole genome shotgun (WGS) entry which is preliminary data.</text>
</comment>
<organism evidence="2 3">
    <name type="scientific">Candidatus Aphodenecus pullistercoris</name>
    <dbReference type="NCBI Taxonomy" id="2840669"/>
    <lineage>
        <taxon>Bacteria</taxon>
        <taxon>Pseudomonadati</taxon>
        <taxon>Spirochaetota</taxon>
        <taxon>Spirochaetia</taxon>
        <taxon>Spirochaetales</taxon>
        <taxon>Candidatus Aphodenecus</taxon>
    </lineage>
</organism>
<feature type="chain" id="PRO_5038898706" evidence="1">
    <location>
        <begin position="21"/>
        <end position="248"/>
    </location>
</feature>